<organism evidence="3 4">
    <name type="scientific">Deinococcus yavapaiensis KR-236</name>
    <dbReference type="NCBI Taxonomy" id="694435"/>
    <lineage>
        <taxon>Bacteria</taxon>
        <taxon>Thermotogati</taxon>
        <taxon>Deinococcota</taxon>
        <taxon>Deinococci</taxon>
        <taxon>Deinococcales</taxon>
        <taxon>Deinococcaceae</taxon>
        <taxon>Deinococcus</taxon>
    </lineage>
</organism>
<dbReference type="EMBL" id="QJSX01000011">
    <property type="protein sequence ID" value="PYE52923.1"/>
    <property type="molecule type" value="Genomic_DNA"/>
</dbReference>
<keyword evidence="2" id="KW-0732">Signal</keyword>
<evidence type="ECO:0000256" key="2">
    <source>
        <dbReference type="SAM" id="SignalP"/>
    </source>
</evidence>
<dbReference type="AlphaFoldDB" id="A0A318S5F0"/>
<reference evidence="3 4" key="1">
    <citation type="submission" date="2018-06" db="EMBL/GenBank/DDBJ databases">
        <title>Genomic Encyclopedia of Type Strains, Phase IV (KMG-IV): sequencing the most valuable type-strain genomes for metagenomic binning, comparative biology and taxonomic classification.</title>
        <authorList>
            <person name="Goeker M."/>
        </authorList>
    </citation>
    <scope>NUCLEOTIDE SEQUENCE [LARGE SCALE GENOMIC DNA]</scope>
    <source>
        <strain evidence="3 4">DSM 18048</strain>
    </source>
</reference>
<name>A0A318S5F0_9DEIO</name>
<dbReference type="Proteomes" id="UP000248326">
    <property type="component" value="Unassembled WGS sequence"/>
</dbReference>
<evidence type="ECO:0008006" key="5">
    <source>
        <dbReference type="Google" id="ProtNLM"/>
    </source>
</evidence>
<evidence type="ECO:0000313" key="3">
    <source>
        <dbReference type="EMBL" id="PYE52923.1"/>
    </source>
</evidence>
<accession>A0A318S5F0</accession>
<feature type="region of interest" description="Disordered" evidence="1">
    <location>
        <begin position="24"/>
        <end position="53"/>
    </location>
</feature>
<feature type="signal peptide" evidence="2">
    <location>
        <begin position="1"/>
        <end position="23"/>
    </location>
</feature>
<proteinExistence type="predicted"/>
<evidence type="ECO:0000256" key="1">
    <source>
        <dbReference type="SAM" id="MobiDB-lite"/>
    </source>
</evidence>
<feature type="chain" id="PRO_5016390137" description="Tetratricopeptide repeat protein" evidence="2">
    <location>
        <begin position="24"/>
        <end position="186"/>
    </location>
</feature>
<gene>
    <name evidence="3" type="ORF">DES52_11195</name>
</gene>
<evidence type="ECO:0000313" key="4">
    <source>
        <dbReference type="Proteomes" id="UP000248326"/>
    </source>
</evidence>
<keyword evidence="4" id="KW-1185">Reference proteome</keyword>
<sequence length="186" mass="20309">MRSAMKKILMIALMLAATGNAFAQTDSTQSTETQSTDTPSTETETTDTESSAAPTLSAAQLFQRAQEQAVQAEVAYPVSFYDRTLWKAAVNDAVSAATSEPGNRDYQSYAAQLLTKTQWWIAAYNAWLRLGELTDQEKAIASLAAAKLAYLALQNGNRDAARQYVTQGQAWQNNQSLQDISTRLGQ</sequence>
<dbReference type="OrthoDB" id="72966at2"/>
<comment type="caution">
    <text evidence="3">The sequence shown here is derived from an EMBL/GenBank/DDBJ whole genome shotgun (WGS) entry which is preliminary data.</text>
</comment>
<protein>
    <recommendedName>
        <fullName evidence="5">Tetratricopeptide repeat protein</fullName>
    </recommendedName>
</protein>